<accession>A0A9X2PVJ7</accession>
<gene>
    <name evidence="2" type="ORF">GGP71_000234</name>
</gene>
<protein>
    <submittedName>
        <fullName evidence="2">Uncharacterized protein YceK</fullName>
    </submittedName>
</protein>
<evidence type="ECO:0000313" key="2">
    <source>
        <dbReference type="EMBL" id="MCS3676338.1"/>
    </source>
</evidence>
<feature type="signal peptide" evidence="1">
    <location>
        <begin position="1"/>
        <end position="21"/>
    </location>
</feature>
<comment type="caution">
    <text evidence="2">The sequence shown here is derived from an EMBL/GenBank/DDBJ whole genome shotgun (WGS) entry which is preliminary data.</text>
</comment>
<evidence type="ECO:0000313" key="3">
    <source>
        <dbReference type="Proteomes" id="UP001155027"/>
    </source>
</evidence>
<organism evidence="2 3">
    <name type="scientific">Salinibacter ruber</name>
    <dbReference type="NCBI Taxonomy" id="146919"/>
    <lineage>
        <taxon>Bacteria</taxon>
        <taxon>Pseudomonadati</taxon>
        <taxon>Rhodothermota</taxon>
        <taxon>Rhodothermia</taxon>
        <taxon>Rhodothermales</taxon>
        <taxon>Salinibacteraceae</taxon>
        <taxon>Salinibacter</taxon>
    </lineage>
</organism>
<keyword evidence="1" id="KW-0732">Signal</keyword>
<dbReference type="Proteomes" id="UP001155027">
    <property type="component" value="Unassembled WGS sequence"/>
</dbReference>
<reference evidence="2" key="1">
    <citation type="submission" date="2022-08" db="EMBL/GenBank/DDBJ databases">
        <title>Genomic Encyclopedia of Type Strains, Phase V (KMG-V): Genome sequencing to study the core and pangenomes of soil and plant-associated prokaryotes.</title>
        <authorList>
            <person name="Whitman W."/>
        </authorList>
    </citation>
    <scope>NUCLEOTIDE SEQUENCE</scope>
    <source>
        <strain evidence="2">0</strain>
    </source>
</reference>
<dbReference type="PROSITE" id="PS51257">
    <property type="entry name" value="PROKAR_LIPOPROTEIN"/>
    <property type="match status" value="1"/>
</dbReference>
<feature type="chain" id="PRO_5040913053" evidence="1">
    <location>
        <begin position="22"/>
        <end position="195"/>
    </location>
</feature>
<dbReference type="RefSeq" id="WP_259220070.1">
    <property type="nucleotide sequence ID" value="NZ_JANUAV010000001.1"/>
</dbReference>
<proteinExistence type="predicted"/>
<dbReference type="AlphaFoldDB" id="A0A9X2PVJ7"/>
<dbReference type="EMBL" id="JANUAU010000001">
    <property type="protein sequence ID" value="MCS3676338.1"/>
    <property type="molecule type" value="Genomic_DNA"/>
</dbReference>
<name>A0A9X2PVJ7_9BACT</name>
<evidence type="ECO:0000256" key="1">
    <source>
        <dbReference type="SAM" id="SignalP"/>
    </source>
</evidence>
<sequence>MKRLLASLLAGLLLSGCGVTTPDYTAPQSSASMDKTTVTLDESYDQAWEQLINFTSSRFFAIDNYEKDSGLMTLSFSSEPGRFIDCGQISTDGPPSYEGDYVQWFSERPATLDLDGRMNLNVREVAQDQTEIDVNVRYVATATGANGVQAAQWSFNTGGSDTQQVRANNFGATQTRTCQPTHEAEEVIIDGIRGI</sequence>